<dbReference type="EMBL" id="UINC01004072">
    <property type="protein sequence ID" value="SVA11566.1"/>
    <property type="molecule type" value="Genomic_DNA"/>
</dbReference>
<dbReference type="GO" id="GO:0016811">
    <property type="term" value="F:hydrolase activity, acting on carbon-nitrogen (but not peptide) bonds, in linear amides"/>
    <property type="evidence" value="ECO:0007669"/>
    <property type="project" value="InterPro"/>
</dbReference>
<dbReference type="PANTHER" id="PTHR31891:SF1">
    <property type="entry name" value="FORMAMIDASE C869.04-RELATED"/>
    <property type="match status" value="1"/>
</dbReference>
<sequence>MNKALSLPLALITLGCVDAESPTTHELVAGPTTVAFGYYDPTKPGVLRIQSGDVVEVTTMLTSSPTRLQQMGLPAAEVQPELSAIYDEVTDRGPGGHILTGPIHVDGARPGDVLEVRILSVGYSIDYGYNGCSGFVRDLCDADRRSRLIRIDTENDQAEIAPGIVVPLKPFFGSMGVAPPPDSGRVSSVPPGRHAGNMDLKELVAGTTLYIPVWVEGALFEVGDGHAAQGDGEVNQTGLETSLEGSLQFLVHRDRTLDWPRAETPTHHILMGFDPDLERATEIAIRETVEFLMERTDLSSGEAYSVISMAVDLRITELVDQNVGVHAMVSKELLQTVGTEREPSGLLNGN</sequence>
<evidence type="ECO:0008006" key="2">
    <source>
        <dbReference type="Google" id="ProtNLM"/>
    </source>
</evidence>
<dbReference type="PROSITE" id="PS51257">
    <property type="entry name" value="PROKAR_LIPOPROTEIN"/>
    <property type="match status" value="1"/>
</dbReference>
<dbReference type="SUPFAM" id="SSF141130">
    <property type="entry name" value="Acetamidase/Formamidase-like"/>
    <property type="match status" value="1"/>
</dbReference>
<dbReference type="Pfam" id="PF03069">
    <property type="entry name" value="FmdA_AmdA"/>
    <property type="match status" value="2"/>
</dbReference>
<proteinExistence type="predicted"/>
<gene>
    <name evidence="1" type="ORF">METZ01_LOCUS64420</name>
</gene>
<dbReference type="Gene3D" id="2.60.120.580">
    <property type="entry name" value="Acetamidase/Formamidase-like domains"/>
    <property type="match status" value="1"/>
</dbReference>
<organism evidence="1">
    <name type="scientific">marine metagenome</name>
    <dbReference type="NCBI Taxonomy" id="408172"/>
    <lineage>
        <taxon>unclassified sequences</taxon>
        <taxon>metagenomes</taxon>
        <taxon>ecological metagenomes</taxon>
    </lineage>
</organism>
<dbReference type="PANTHER" id="PTHR31891">
    <property type="entry name" value="FORMAMIDASE C869.04-RELATED"/>
    <property type="match status" value="1"/>
</dbReference>
<dbReference type="AlphaFoldDB" id="A0A381T5V1"/>
<dbReference type="InterPro" id="IPR004304">
    <property type="entry name" value="FmdA_AmdA"/>
</dbReference>
<accession>A0A381T5V1</accession>
<reference evidence="1" key="1">
    <citation type="submission" date="2018-05" db="EMBL/GenBank/DDBJ databases">
        <authorList>
            <person name="Lanie J.A."/>
            <person name="Ng W.-L."/>
            <person name="Kazmierczak K.M."/>
            <person name="Andrzejewski T.M."/>
            <person name="Davidsen T.M."/>
            <person name="Wayne K.J."/>
            <person name="Tettelin H."/>
            <person name="Glass J.I."/>
            <person name="Rusch D."/>
            <person name="Podicherti R."/>
            <person name="Tsui H.-C.T."/>
            <person name="Winkler M.E."/>
        </authorList>
    </citation>
    <scope>NUCLEOTIDE SEQUENCE</scope>
</reference>
<dbReference type="Gene3D" id="3.10.28.20">
    <property type="entry name" value="Acetamidase/Formamidase-like domains"/>
    <property type="match status" value="1"/>
</dbReference>
<protein>
    <recommendedName>
        <fullName evidence="2">Acetamidase</fullName>
    </recommendedName>
</protein>
<name>A0A381T5V1_9ZZZZ</name>
<evidence type="ECO:0000313" key="1">
    <source>
        <dbReference type="EMBL" id="SVA11566.1"/>
    </source>
</evidence>